<dbReference type="Proteomes" id="UP001158576">
    <property type="component" value="Chromosome 2"/>
</dbReference>
<sequence length="211" mass="25113">MFGNGIHRSSAASGAQYERVPILPTNLIRNFSSTPNKTASEEKLHSSSFKYQRLSDPSRRSFSFKESRLGRAWTKTKEAIKQYGVLWFIIYWATFVPLFMVFTIPFRLGMEIVPTVEWLDERGWMDWTKVFKVDTQKVIERIHNNDDFELMNNRVTGQIKYEGRTANMFITTFLIWELAKPLRYLFYLFLCRRTVLFCRKRGILPKFFKKF</sequence>
<evidence type="ECO:0000313" key="3">
    <source>
        <dbReference type="Proteomes" id="UP001158576"/>
    </source>
</evidence>
<accession>A0ABN7TA14</accession>
<keyword evidence="1" id="KW-0472">Membrane</keyword>
<proteinExistence type="predicted"/>
<keyword evidence="1" id="KW-1133">Transmembrane helix</keyword>
<name>A0ABN7TA14_OIKDI</name>
<feature type="transmembrane region" description="Helical" evidence="1">
    <location>
        <begin position="85"/>
        <end position="106"/>
    </location>
</feature>
<dbReference type="EMBL" id="OU015567">
    <property type="protein sequence ID" value="CAG5112174.1"/>
    <property type="molecule type" value="Genomic_DNA"/>
</dbReference>
<keyword evidence="1" id="KW-0812">Transmembrane</keyword>
<organism evidence="2 3">
    <name type="scientific">Oikopleura dioica</name>
    <name type="common">Tunicate</name>
    <dbReference type="NCBI Taxonomy" id="34765"/>
    <lineage>
        <taxon>Eukaryota</taxon>
        <taxon>Metazoa</taxon>
        <taxon>Chordata</taxon>
        <taxon>Tunicata</taxon>
        <taxon>Appendicularia</taxon>
        <taxon>Copelata</taxon>
        <taxon>Oikopleuridae</taxon>
        <taxon>Oikopleura</taxon>
    </lineage>
</organism>
<keyword evidence="3" id="KW-1185">Reference proteome</keyword>
<reference evidence="2 3" key="1">
    <citation type="submission" date="2021-04" db="EMBL/GenBank/DDBJ databases">
        <authorList>
            <person name="Bliznina A."/>
        </authorList>
    </citation>
    <scope>NUCLEOTIDE SEQUENCE [LARGE SCALE GENOMIC DNA]</scope>
</reference>
<evidence type="ECO:0000313" key="2">
    <source>
        <dbReference type="EMBL" id="CAG5112174.1"/>
    </source>
</evidence>
<protein>
    <submittedName>
        <fullName evidence="2">Oidioi.mRNA.OKI2018_I69.chr2.g6417.t1.cds</fullName>
    </submittedName>
</protein>
<feature type="transmembrane region" description="Helical" evidence="1">
    <location>
        <begin position="168"/>
        <end position="190"/>
    </location>
</feature>
<gene>
    <name evidence="2" type="ORF">OKIOD_LOCUS15182</name>
</gene>
<evidence type="ECO:0000256" key="1">
    <source>
        <dbReference type="SAM" id="Phobius"/>
    </source>
</evidence>